<proteinExistence type="predicted"/>
<keyword evidence="2" id="KW-1185">Reference proteome</keyword>
<evidence type="ECO:0000313" key="1">
    <source>
        <dbReference type="EMBL" id="GET37573.1"/>
    </source>
</evidence>
<dbReference type="AlphaFoldDB" id="A0AAV3X894"/>
<dbReference type="Proteomes" id="UP001050975">
    <property type="component" value="Unassembled WGS sequence"/>
</dbReference>
<sequence>MITWNYRVFQEANGDRIIREVFYAEAGSIVACTENAVEPKGRTLEELTRDIESFKQALMLPTLTLADIPANQMKPNRSQKPNNNISHKQLIAELGLYHPSDDIIIGG</sequence>
<organism evidence="1 2">
    <name type="scientific">Microseira wollei NIES-4236</name>
    <dbReference type="NCBI Taxonomy" id="2530354"/>
    <lineage>
        <taxon>Bacteria</taxon>
        <taxon>Bacillati</taxon>
        <taxon>Cyanobacteriota</taxon>
        <taxon>Cyanophyceae</taxon>
        <taxon>Oscillatoriophycideae</taxon>
        <taxon>Aerosakkonematales</taxon>
        <taxon>Aerosakkonemataceae</taxon>
        <taxon>Microseira</taxon>
    </lineage>
</organism>
<protein>
    <submittedName>
        <fullName evidence="1">Uncharacterized protein</fullName>
    </submittedName>
</protein>
<name>A0AAV3X894_9CYAN</name>
<accession>A0AAV3X894</accession>
<comment type="caution">
    <text evidence="1">The sequence shown here is derived from an EMBL/GenBank/DDBJ whole genome shotgun (WGS) entry which is preliminary data.</text>
</comment>
<evidence type="ECO:0000313" key="2">
    <source>
        <dbReference type="Proteomes" id="UP001050975"/>
    </source>
</evidence>
<reference evidence="1" key="1">
    <citation type="submission" date="2019-10" db="EMBL/GenBank/DDBJ databases">
        <title>Draft genome sequece of Microseira wollei NIES-4236.</title>
        <authorList>
            <person name="Yamaguchi H."/>
            <person name="Suzuki S."/>
            <person name="Kawachi M."/>
        </authorList>
    </citation>
    <scope>NUCLEOTIDE SEQUENCE</scope>
    <source>
        <strain evidence="1">NIES-4236</strain>
    </source>
</reference>
<dbReference type="EMBL" id="BLAY01000030">
    <property type="protein sequence ID" value="GET37573.1"/>
    <property type="molecule type" value="Genomic_DNA"/>
</dbReference>
<gene>
    <name evidence="1" type="ORF">MiSe_23270</name>
</gene>
<dbReference type="RefSeq" id="WP_226579284.1">
    <property type="nucleotide sequence ID" value="NZ_BLAY01000030.1"/>
</dbReference>